<gene>
    <name evidence="1" type="ORF">AAT16_09135</name>
</gene>
<protein>
    <submittedName>
        <fullName evidence="1">Uncharacterized protein</fullName>
    </submittedName>
</protein>
<reference evidence="1 2" key="1">
    <citation type="journal article" date="2015" name="Int. J. Syst. Evol. Microbiol.">
        <title>Complete genome sequence of Salinicoccus halodurans H3B36, isolated from the Qaidam Basin in China.</title>
        <authorList>
            <person name="Jiang K."/>
            <person name="Xue Y."/>
            <person name="Ma Y."/>
        </authorList>
    </citation>
    <scope>NUCLEOTIDE SEQUENCE [LARGE SCALE GENOMIC DNA]</scope>
    <source>
        <strain evidence="1 2">H3B36</strain>
    </source>
</reference>
<accession>A0ABM5TB52</accession>
<dbReference type="RefSeq" id="WP_046790565.1">
    <property type="nucleotide sequence ID" value="NZ_CP011366.1"/>
</dbReference>
<sequence>MARTNRKWDYTDEHLAIAAESGISKRVFRQRLYQGMSVEDAMTRPIGKQGPKQIADRVEVVTAVKPSPWYLYQFYGMFGKW</sequence>
<reference evidence="2" key="2">
    <citation type="submission" date="2015-04" db="EMBL/GenBank/DDBJ databases">
        <title>Complete genome sequence of Salinicoccus halodurans strain H3B36, isolated from the Qaidam basin of China.</title>
        <authorList>
            <person name="Ma Y."/>
            <person name="Jiang K."/>
            <person name="Xue Y."/>
        </authorList>
    </citation>
    <scope>NUCLEOTIDE SEQUENCE [LARGE SCALE GENOMIC DNA]</scope>
    <source>
        <strain evidence="2">H3B36</strain>
    </source>
</reference>
<dbReference type="Proteomes" id="UP000034029">
    <property type="component" value="Chromosome"/>
</dbReference>
<proteinExistence type="predicted"/>
<evidence type="ECO:0000313" key="1">
    <source>
        <dbReference type="EMBL" id="AKG74383.1"/>
    </source>
</evidence>
<name>A0ABM5TB52_9STAP</name>
<keyword evidence="2" id="KW-1185">Reference proteome</keyword>
<organism evidence="1 2">
    <name type="scientific">Salinicoccus halodurans</name>
    <dbReference type="NCBI Taxonomy" id="407035"/>
    <lineage>
        <taxon>Bacteria</taxon>
        <taxon>Bacillati</taxon>
        <taxon>Bacillota</taxon>
        <taxon>Bacilli</taxon>
        <taxon>Bacillales</taxon>
        <taxon>Staphylococcaceae</taxon>
        <taxon>Salinicoccus</taxon>
    </lineage>
</organism>
<dbReference type="EMBL" id="CP011366">
    <property type="protein sequence ID" value="AKG74383.1"/>
    <property type="molecule type" value="Genomic_DNA"/>
</dbReference>
<evidence type="ECO:0000313" key="2">
    <source>
        <dbReference type="Proteomes" id="UP000034029"/>
    </source>
</evidence>